<dbReference type="RefSeq" id="WP_260795939.1">
    <property type="nucleotide sequence ID" value="NZ_CP093313.1"/>
</dbReference>
<evidence type="ECO:0000313" key="4">
    <source>
        <dbReference type="Proteomes" id="UP001059380"/>
    </source>
</evidence>
<dbReference type="NCBIfam" id="NF037970">
    <property type="entry name" value="vanZ_1"/>
    <property type="match status" value="1"/>
</dbReference>
<feature type="transmembrane region" description="Helical" evidence="1">
    <location>
        <begin position="66"/>
        <end position="83"/>
    </location>
</feature>
<reference evidence="3" key="1">
    <citation type="submission" date="2021-04" db="EMBL/GenBank/DDBJ databases">
        <title>Phylogenetic analysis of Acidobacteriaceae.</title>
        <authorList>
            <person name="Qiu L."/>
            <person name="Zhang Q."/>
        </authorList>
    </citation>
    <scope>NUCLEOTIDE SEQUENCE</scope>
    <source>
        <strain evidence="3">DSM 25168</strain>
    </source>
</reference>
<proteinExistence type="predicted"/>
<evidence type="ECO:0000259" key="2">
    <source>
        <dbReference type="Pfam" id="PF04892"/>
    </source>
</evidence>
<keyword evidence="1" id="KW-1133">Transmembrane helix</keyword>
<dbReference type="Pfam" id="PF04892">
    <property type="entry name" value="VanZ"/>
    <property type="match status" value="1"/>
</dbReference>
<sequence>MSSSAVGRWIRVWWPVVLMIAIIFTESTQTFGSDNTTGPLRYIFQLIFGQVPDDRWEIVHHFTRKTGHFVGYGLVGLSWFRAWRMTRSQWRFRIDALFALIATAVIASCDEFHQSFLPNRTSSPWDVLLDCTGAFIFILLACAVARMRRVHPIAQAA</sequence>
<keyword evidence="1" id="KW-0472">Membrane</keyword>
<dbReference type="PANTHER" id="PTHR28008:SF1">
    <property type="entry name" value="DOMAIN PROTEIN, PUTATIVE (AFU_ORTHOLOGUE AFUA_3G10980)-RELATED"/>
    <property type="match status" value="1"/>
</dbReference>
<feature type="domain" description="VanZ-like" evidence="2">
    <location>
        <begin position="15"/>
        <end position="142"/>
    </location>
</feature>
<name>A0A9J7BWU6_9BACT</name>
<keyword evidence="1" id="KW-0812">Transmembrane</keyword>
<dbReference type="PANTHER" id="PTHR28008">
    <property type="entry name" value="DOMAIN PROTEIN, PUTATIVE (AFU_ORTHOLOGUE AFUA_3G10980)-RELATED"/>
    <property type="match status" value="1"/>
</dbReference>
<accession>A0A9J7BWU6</accession>
<gene>
    <name evidence="3" type="ORF">MOP44_10205</name>
</gene>
<protein>
    <submittedName>
        <fullName evidence="3">VanZ family protein</fullName>
    </submittedName>
</protein>
<organism evidence="3 4">
    <name type="scientific">Occallatibacter riparius</name>
    <dbReference type="NCBI Taxonomy" id="1002689"/>
    <lineage>
        <taxon>Bacteria</taxon>
        <taxon>Pseudomonadati</taxon>
        <taxon>Acidobacteriota</taxon>
        <taxon>Terriglobia</taxon>
        <taxon>Terriglobales</taxon>
        <taxon>Acidobacteriaceae</taxon>
        <taxon>Occallatibacter</taxon>
    </lineage>
</organism>
<evidence type="ECO:0000256" key="1">
    <source>
        <dbReference type="SAM" id="Phobius"/>
    </source>
</evidence>
<feature type="transmembrane region" description="Helical" evidence="1">
    <location>
        <begin position="127"/>
        <end position="145"/>
    </location>
</feature>
<dbReference type="Proteomes" id="UP001059380">
    <property type="component" value="Chromosome"/>
</dbReference>
<feature type="transmembrane region" description="Helical" evidence="1">
    <location>
        <begin position="90"/>
        <end position="107"/>
    </location>
</feature>
<dbReference type="EMBL" id="CP093313">
    <property type="protein sequence ID" value="UWZ86298.1"/>
    <property type="molecule type" value="Genomic_DNA"/>
</dbReference>
<evidence type="ECO:0000313" key="3">
    <source>
        <dbReference type="EMBL" id="UWZ86298.1"/>
    </source>
</evidence>
<feature type="transmembrane region" description="Helical" evidence="1">
    <location>
        <begin position="12"/>
        <end position="32"/>
    </location>
</feature>
<dbReference type="KEGG" id="orp:MOP44_10205"/>
<keyword evidence="4" id="KW-1185">Reference proteome</keyword>
<dbReference type="AlphaFoldDB" id="A0A9J7BWU6"/>
<dbReference type="InterPro" id="IPR006976">
    <property type="entry name" value="VanZ-like"/>
</dbReference>